<accession>A0AAD0U4J8</accession>
<dbReference type="InterPro" id="IPR029069">
    <property type="entry name" value="HotDog_dom_sf"/>
</dbReference>
<evidence type="ECO:0000313" key="2">
    <source>
        <dbReference type="EMBL" id="AYM88637.1"/>
    </source>
</evidence>
<dbReference type="RefSeq" id="WP_029771994.1">
    <property type="nucleotide sequence ID" value="NZ_CP033066.1"/>
</dbReference>
<proteinExistence type="predicted"/>
<evidence type="ECO:0000259" key="1">
    <source>
        <dbReference type="Pfam" id="PF22818"/>
    </source>
</evidence>
<gene>
    <name evidence="2" type="ORF">D9T18_18300</name>
</gene>
<dbReference type="PIRSF" id="PIRSF030962">
    <property type="entry name" value="Dehydrase_ECs4332_prd"/>
    <property type="match status" value="1"/>
</dbReference>
<dbReference type="InterPro" id="IPR054545">
    <property type="entry name" value="ApeI-like"/>
</dbReference>
<evidence type="ECO:0000313" key="3">
    <source>
        <dbReference type="Proteomes" id="UP000279995"/>
    </source>
</evidence>
<dbReference type="EMBL" id="CP033066">
    <property type="protein sequence ID" value="AYM88637.1"/>
    <property type="molecule type" value="Genomic_DNA"/>
</dbReference>
<name>A0AAD0U4J8_9GAMM</name>
<dbReference type="Pfam" id="PF22818">
    <property type="entry name" value="ApeI-like"/>
    <property type="match status" value="1"/>
</dbReference>
<dbReference type="SUPFAM" id="SSF54637">
    <property type="entry name" value="Thioesterase/thiol ester dehydrase-isomerase"/>
    <property type="match status" value="1"/>
</dbReference>
<dbReference type="Proteomes" id="UP000279995">
    <property type="component" value="Chromosome II"/>
</dbReference>
<sequence>MSKLINTKPELVNCVSSTQSHCLTLFIPPSLDYFKGHFSQGPILAGVVQLDWAVDAVRKYFNVKREVKDIEVLKFQVVITPGLTIKLTVEEKPGGKYGFSYQSDKGQHASGRIVFKSDTDE</sequence>
<protein>
    <submittedName>
        <fullName evidence="2">Thioester dehydrase</fullName>
    </submittedName>
</protein>
<feature type="domain" description="ApeI dehydratase-like" evidence="1">
    <location>
        <begin position="17"/>
        <end position="112"/>
    </location>
</feature>
<reference evidence="2 3" key="1">
    <citation type="submission" date="2018-10" db="EMBL/GenBank/DDBJ databases">
        <title>Complete Genome Sequence and Transcriptomic Profiles of a Marine Bacterium, Pseudoalteromonas agarivorans Hao 2018.</title>
        <authorList>
            <person name="Hao L."/>
        </authorList>
    </citation>
    <scope>NUCLEOTIDE SEQUENCE [LARGE SCALE GENOMIC DNA]</scope>
    <source>
        <strain evidence="2 3">Hao 2018</strain>
    </source>
</reference>
<organism evidence="2 3">
    <name type="scientific">Pseudoalteromonas agarivorans</name>
    <dbReference type="NCBI Taxonomy" id="176102"/>
    <lineage>
        <taxon>Bacteria</taxon>
        <taxon>Pseudomonadati</taxon>
        <taxon>Pseudomonadota</taxon>
        <taxon>Gammaproteobacteria</taxon>
        <taxon>Alteromonadales</taxon>
        <taxon>Pseudoalteromonadaceae</taxon>
        <taxon>Pseudoalteromonas</taxon>
    </lineage>
</organism>
<dbReference type="Gene3D" id="3.10.129.10">
    <property type="entry name" value="Hotdog Thioesterase"/>
    <property type="match status" value="1"/>
</dbReference>
<dbReference type="InterPro" id="IPR016962">
    <property type="entry name" value="Dehydrase_ECs4332_prd"/>
</dbReference>
<dbReference type="AlphaFoldDB" id="A0AAD0U4J8"/>